<dbReference type="HAMAP" id="MF_00911">
    <property type="entry name" value="FtsQ_subfam"/>
    <property type="match status" value="1"/>
</dbReference>
<evidence type="ECO:0000256" key="6">
    <source>
        <dbReference type="ARBA" id="ARBA00022989"/>
    </source>
</evidence>
<dbReference type="InterPro" id="IPR045335">
    <property type="entry name" value="FtsQ_C_sf"/>
</dbReference>
<protein>
    <recommendedName>
        <fullName evidence="9">Cell division protein FtsQ</fullName>
    </recommendedName>
</protein>
<dbReference type="RefSeq" id="WP_047215870.1">
    <property type="nucleotide sequence ID" value="NZ_CP011568.3"/>
</dbReference>
<comment type="subunit">
    <text evidence="9">Part of a complex composed of FtsB, FtsL and FtsQ.</text>
</comment>
<dbReference type="PROSITE" id="PS51779">
    <property type="entry name" value="POTRA"/>
    <property type="match status" value="1"/>
</dbReference>
<dbReference type="KEGG" id="ptx:ABW99_18900"/>
<evidence type="ECO:0000256" key="9">
    <source>
        <dbReference type="HAMAP-Rule" id="MF_00911"/>
    </source>
</evidence>
<dbReference type="EMBL" id="CP011568">
    <property type="protein sequence ID" value="AKJ69963.1"/>
    <property type="molecule type" value="Genomic_DNA"/>
</dbReference>
<evidence type="ECO:0000313" key="11">
    <source>
        <dbReference type="EMBL" id="AKJ69963.1"/>
    </source>
</evidence>
<dbReference type="GO" id="GO:0032153">
    <property type="term" value="C:cell division site"/>
    <property type="evidence" value="ECO:0007669"/>
    <property type="project" value="UniProtKB-UniRule"/>
</dbReference>
<keyword evidence="2 9" id="KW-1003">Cell membrane</keyword>
<dbReference type="InterPro" id="IPR005548">
    <property type="entry name" value="Cell_div_FtsQ/DivIB_C"/>
</dbReference>
<keyword evidence="8 9" id="KW-0131">Cell cycle</keyword>
<dbReference type="Gene3D" id="3.10.20.310">
    <property type="entry name" value="membrane protein fhac"/>
    <property type="match status" value="1"/>
</dbReference>
<evidence type="ECO:0000256" key="3">
    <source>
        <dbReference type="ARBA" id="ARBA00022519"/>
    </source>
</evidence>
<keyword evidence="6 9" id="KW-1133">Transmembrane helix</keyword>
<dbReference type="AlphaFoldDB" id="A0A0G3ESD9"/>
<keyword evidence="5 9" id="KW-0812">Transmembrane</keyword>
<reference evidence="12" key="1">
    <citation type="submission" date="2015-06" db="EMBL/GenBank/DDBJ databases">
        <authorList>
            <person name="Lim Y.L."/>
            <person name="Ee R."/>
            <person name="Yong D."/>
            <person name="How K.Y."/>
            <person name="Yin W.F."/>
            <person name="Chan K.G."/>
        </authorList>
    </citation>
    <scope>NUCLEOTIDE SEQUENCE [LARGE SCALE GENOMIC DNA]</scope>
    <source>
        <strain evidence="12">DSM 25325</strain>
    </source>
</reference>
<evidence type="ECO:0000256" key="2">
    <source>
        <dbReference type="ARBA" id="ARBA00022475"/>
    </source>
</evidence>
<name>A0A0G3ESD9_9BURK</name>
<dbReference type="OrthoDB" id="9790370at2"/>
<comment type="similarity">
    <text evidence="9">Belongs to the FtsQ/DivIB family. FtsQ subfamily.</text>
</comment>
<dbReference type="InterPro" id="IPR034746">
    <property type="entry name" value="POTRA"/>
</dbReference>
<keyword evidence="7 9" id="KW-0472">Membrane</keyword>
<dbReference type="GO" id="GO:0090529">
    <property type="term" value="P:cell septum assembly"/>
    <property type="evidence" value="ECO:0007669"/>
    <property type="project" value="InterPro"/>
</dbReference>
<proteinExistence type="inferred from homology"/>
<organism evidence="11 12">
    <name type="scientific">Pandoraea thiooxydans</name>
    <dbReference type="NCBI Taxonomy" id="445709"/>
    <lineage>
        <taxon>Bacteria</taxon>
        <taxon>Pseudomonadati</taxon>
        <taxon>Pseudomonadota</taxon>
        <taxon>Betaproteobacteria</taxon>
        <taxon>Burkholderiales</taxon>
        <taxon>Burkholderiaceae</taxon>
        <taxon>Pandoraea</taxon>
    </lineage>
</organism>
<evidence type="ECO:0000256" key="7">
    <source>
        <dbReference type="ARBA" id="ARBA00023136"/>
    </source>
</evidence>
<dbReference type="PANTHER" id="PTHR35851:SF1">
    <property type="entry name" value="CELL DIVISION PROTEIN FTSQ"/>
    <property type="match status" value="1"/>
</dbReference>
<keyword evidence="3 9" id="KW-0997">Cell inner membrane</keyword>
<accession>A0A0G3ESD9</accession>
<dbReference type="Gene3D" id="3.40.50.11690">
    <property type="entry name" value="Cell division protein FtsQ/DivIB"/>
    <property type="match status" value="1"/>
</dbReference>
<evidence type="ECO:0000259" key="10">
    <source>
        <dbReference type="PROSITE" id="PS51779"/>
    </source>
</evidence>
<dbReference type="GO" id="GO:0043093">
    <property type="term" value="P:FtsZ-dependent cytokinesis"/>
    <property type="evidence" value="ECO:0007669"/>
    <property type="project" value="UniProtKB-UniRule"/>
</dbReference>
<feature type="domain" description="POTRA" evidence="10">
    <location>
        <begin position="37"/>
        <end position="106"/>
    </location>
</feature>
<dbReference type="PATRIC" id="fig|445709.3.peg.3971"/>
<comment type="subcellular location">
    <subcellularLocation>
        <location evidence="9">Cell inner membrane</location>
        <topology evidence="9">Single-pass type II membrane protein</topology>
    </subcellularLocation>
    <subcellularLocation>
        <location evidence="1">Membrane</location>
    </subcellularLocation>
    <text evidence="9">Localizes to the division septum.</text>
</comment>
<keyword evidence="12" id="KW-1185">Reference proteome</keyword>
<evidence type="ECO:0000256" key="5">
    <source>
        <dbReference type="ARBA" id="ARBA00022692"/>
    </source>
</evidence>
<gene>
    <name evidence="9" type="primary">ftsQ</name>
    <name evidence="11" type="ORF">ABW99_18900</name>
</gene>
<evidence type="ECO:0000256" key="4">
    <source>
        <dbReference type="ARBA" id="ARBA00022618"/>
    </source>
</evidence>
<comment type="function">
    <text evidence="9">Essential cell division protein. May link together the upstream cell division proteins, which are predominantly cytoplasmic, with the downstream cell division proteins, which are predominantly periplasmic. May control correct divisome assembly.</text>
</comment>
<dbReference type="Proteomes" id="UP000036700">
    <property type="component" value="Chromosome"/>
</dbReference>
<dbReference type="Pfam" id="PF03799">
    <property type="entry name" value="FtsQ_DivIB_C"/>
    <property type="match status" value="1"/>
</dbReference>
<evidence type="ECO:0000256" key="1">
    <source>
        <dbReference type="ARBA" id="ARBA00004370"/>
    </source>
</evidence>
<dbReference type="STRING" id="445709.ABW99_18900"/>
<dbReference type="GO" id="GO:0005886">
    <property type="term" value="C:plasma membrane"/>
    <property type="evidence" value="ECO:0007669"/>
    <property type="project" value="UniProtKB-SubCell"/>
</dbReference>
<dbReference type="Pfam" id="PF08478">
    <property type="entry name" value="POTRA_1"/>
    <property type="match status" value="1"/>
</dbReference>
<dbReference type="InterPro" id="IPR013685">
    <property type="entry name" value="POTRA_FtsQ_type"/>
</dbReference>
<feature type="transmembrane region" description="Helical" evidence="9">
    <location>
        <begin position="12"/>
        <end position="31"/>
    </location>
</feature>
<evidence type="ECO:0000313" key="12">
    <source>
        <dbReference type="Proteomes" id="UP000036700"/>
    </source>
</evidence>
<dbReference type="InterPro" id="IPR026579">
    <property type="entry name" value="FtsQ"/>
</dbReference>
<sequence>MWHNVRLLNMLANTLIALSMLAALAVGARWLMQRPMFALRAVVIDGNADHINAATVRADAVSQLRGNFFTIDLDAAQRAFETVPWVRHASVRRVWPNQLAVSFQEYQPLATWGDGQLVSVDGELFAANLAEAEEHGKLPEFSGPPGSEKEVTSRYYDFVKWFAPLHMKPESVTLSARYAWSLRLSGGMQVRLGRERGDNTLALRCQRLVEAYPQVAARWGNQIEYVDLRYPNGFAIRAAGMQFLNDKSAQQQSN</sequence>
<dbReference type="PANTHER" id="PTHR35851">
    <property type="entry name" value="CELL DIVISION PROTEIN FTSQ"/>
    <property type="match status" value="1"/>
</dbReference>
<keyword evidence="4 9" id="KW-0132">Cell division</keyword>
<evidence type="ECO:0000256" key="8">
    <source>
        <dbReference type="ARBA" id="ARBA00023306"/>
    </source>
</evidence>